<dbReference type="EMBL" id="KV878590">
    <property type="protein sequence ID" value="OJJ56539.1"/>
    <property type="molecule type" value="Genomic_DNA"/>
</dbReference>
<dbReference type="GeneID" id="63765832"/>
<dbReference type="PANTHER" id="PTHR43482">
    <property type="entry name" value="PROTEIN AST1-RELATED"/>
    <property type="match status" value="1"/>
</dbReference>
<gene>
    <name evidence="2" type="ORF">ASPSYDRAFT_59824</name>
</gene>
<dbReference type="RefSeq" id="XP_040700345.1">
    <property type="nucleotide sequence ID" value="XM_040849759.1"/>
</dbReference>
<evidence type="ECO:0000313" key="3">
    <source>
        <dbReference type="Proteomes" id="UP000184356"/>
    </source>
</evidence>
<dbReference type="OrthoDB" id="3509362at2759"/>
<dbReference type="SMART" id="SM00829">
    <property type="entry name" value="PKS_ER"/>
    <property type="match status" value="1"/>
</dbReference>
<feature type="domain" description="Enoyl reductase (ER)" evidence="1">
    <location>
        <begin position="10"/>
        <end position="317"/>
    </location>
</feature>
<dbReference type="InterPro" id="IPR020843">
    <property type="entry name" value="ER"/>
</dbReference>
<dbReference type="GO" id="GO:0016491">
    <property type="term" value="F:oxidoreductase activity"/>
    <property type="evidence" value="ECO:0007669"/>
    <property type="project" value="InterPro"/>
</dbReference>
<dbReference type="CDD" id="cd05289">
    <property type="entry name" value="MDR_like_2"/>
    <property type="match status" value="1"/>
</dbReference>
<dbReference type="VEuPathDB" id="FungiDB:ASPSYDRAFT_59824"/>
<dbReference type="STRING" id="1036612.A0A1L9TAS8"/>
<dbReference type="Pfam" id="PF13602">
    <property type="entry name" value="ADH_zinc_N_2"/>
    <property type="match status" value="1"/>
</dbReference>
<name>A0A1L9TAS8_9EURO</name>
<dbReference type="InterPro" id="IPR011032">
    <property type="entry name" value="GroES-like_sf"/>
</dbReference>
<dbReference type="Proteomes" id="UP000184356">
    <property type="component" value="Unassembled WGS sequence"/>
</dbReference>
<dbReference type="Pfam" id="PF08240">
    <property type="entry name" value="ADH_N"/>
    <property type="match status" value="1"/>
</dbReference>
<protein>
    <recommendedName>
        <fullName evidence="1">Enoyl reductase (ER) domain-containing protein</fullName>
    </recommendedName>
</protein>
<dbReference type="Gene3D" id="3.40.50.720">
    <property type="entry name" value="NAD(P)-binding Rossmann-like Domain"/>
    <property type="match status" value="1"/>
</dbReference>
<dbReference type="SUPFAM" id="SSF51735">
    <property type="entry name" value="NAD(P)-binding Rossmann-fold domains"/>
    <property type="match status" value="1"/>
</dbReference>
<dbReference type="InterPro" id="IPR013154">
    <property type="entry name" value="ADH-like_N"/>
</dbReference>
<evidence type="ECO:0000259" key="1">
    <source>
        <dbReference type="SMART" id="SM00829"/>
    </source>
</evidence>
<reference evidence="3" key="1">
    <citation type="journal article" date="2017" name="Genome Biol.">
        <title>Comparative genomics reveals high biological diversity and specific adaptations in the industrially and medically important fungal genus Aspergillus.</title>
        <authorList>
            <person name="de Vries R.P."/>
            <person name="Riley R."/>
            <person name="Wiebenga A."/>
            <person name="Aguilar-Osorio G."/>
            <person name="Amillis S."/>
            <person name="Uchima C.A."/>
            <person name="Anderluh G."/>
            <person name="Asadollahi M."/>
            <person name="Askin M."/>
            <person name="Barry K."/>
            <person name="Battaglia E."/>
            <person name="Bayram O."/>
            <person name="Benocci T."/>
            <person name="Braus-Stromeyer S.A."/>
            <person name="Caldana C."/>
            <person name="Canovas D."/>
            <person name="Cerqueira G.C."/>
            <person name="Chen F."/>
            <person name="Chen W."/>
            <person name="Choi C."/>
            <person name="Clum A."/>
            <person name="Dos Santos R.A."/>
            <person name="Damasio A.R."/>
            <person name="Diallinas G."/>
            <person name="Emri T."/>
            <person name="Fekete E."/>
            <person name="Flipphi M."/>
            <person name="Freyberg S."/>
            <person name="Gallo A."/>
            <person name="Gournas C."/>
            <person name="Habgood R."/>
            <person name="Hainaut M."/>
            <person name="Harispe M.L."/>
            <person name="Henrissat B."/>
            <person name="Hilden K.S."/>
            <person name="Hope R."/>
            <person name="Hossain A."/>
            <person name="Karabika E."/>
            <person name="Karaffa L."/>
            <person name="Karanyi Z."/>
            <person name="Krasevec N."/>
            <person name="Kuo A."/>
            <person name="Kusch H."/>
            <person name="LaButti K."/>
            <person name="Lagendijk E.L."/>
            <person name="Lapidus A."/>
            <person name="Levasseur A."/>
            <person name="Lindquist E."/>
            <person name="Lipzen A."/>
            <person name="Logrieco A.F."/>
            <person name="MacCabe A."/>
            <person name="Maekelae M.R."/>
            <person name="Malavazi I."/>
            <person name="Melin P."/>
            <person name="Meyer V."/>
            <person name="Mielnichuk N."/>
            <person name="Miskei M."/>
            <person name="Molnar A.P."/>
            <person name="Mule G."/>
            <person name="Ngan C.Y."/>
            <person name="Orejas M."/>
            <person name="Orosz E."/>
            <person name="Ouedraogo J.P."/>
            <person name="Overkamp K.M."/>
            <person name="Park H.-S."/>
            <person name="Perrone G."/>
            <person name="Piumi F."/>
            <person name="Punt P.J."/>
            <person name="Ram A.F."/>
            <person name="Ramon A."/>
            <person name="Rauscher S."/>
            <person name="Record E."/>
            <person name="Riano-Pachon D.M."/>
            <person name="Robert V."/>
            <person name="Roehrig J."/>
            <person name="Ruller R."/>
            <person name="Salamov A."/>
            <person name="Salih N.S."/>
            <person name="Samson R.A."/>
            <person name="Sandor E."/>
            <person name="Sanguinetti M."/>
            <person name="Schuetze T."/>
            <person name="Sepcic K."/>
            <person name="Shelest E."/>
            <person name="Sherlock G."/>
            <person name="Sophianopoulou V."/>
            <person name="Squina F.M."/>
            <person name="Sun H."/>
            <person name="Susca A."/>
            <person name="Todd R.B."/>
            <person name="Tsang A."/>
            <person name="Unkles S.E."/>
            <person name="van de Wiele N."/>
            <person name="van Rossen-Uffink D."/>
            <person name="Oliveira J.V."/>
            <person name="Vesth T.C."/>
            <person name="Visser J."/>
            <person name="Yu J.-H."/>
            <person name="Zhou M."/>
            <person name="Andersen M.R."/>
            <person name="Archer D.B."/>
            <person name="Baker S.E."/>
            <person name="Benoit I."/>
            <person name="Brakhage A.A."/>
            <person name="Braus G.H."/>
            <person name="Fischer R."/>
            <person name="Frisvad J.C."/>
            <person name="Goldman G.H."/>
            <person name="Houbraken J."/>
            <person name="Oakley B."/>
            <person name="Pocsi I."/>
            <person name="Scazzocchio C."/>
            <person name="Seiboth B."/>
            <person name="vanKuyk P.A."/>
            <person name="Wortman J."/>
            <person name="Dyer P.S."/>
            <person name="Grigoriev I.V."/>
        </authorList>
    </citation>
    <scope>NUCLEOTIDE SEQUENCE [LARGE SCALE GENOMIC DNA]</scope>
    <source>
        <strain evidence="3">CBS 593.65</strain>
    </source>
</reference>
<dbReference type="AlphaFoldDB" id="A0A1L9TAS8"/>
<keyword evidence="3" id="KW-1185">Reference proteome</keyword>
<dbReference type="SUPFAM" id="SSF50129">
    <property type="entry name" value="GroES-like"/>
    <property type="match status" value="1"/>
</dbReference>
<dbReference type="Gene3D" id="3.90.180.10">
    <property type="entry name" value="Medium-chain alcohol dehydrogenases, catalytic domain"/>
    <property type="match status" value="1"/>
</dbReference>
<sequence length="322" mass="34752">MQAIRHHPPGGTEKLTIAWEDIPQIQDDEVLVKIHAASVIWMELYWDIYRKDDGTYKTPILGEDYSGVIAKVGSKVPPESGLQVGTEVMAFMSKAFPTDRSIDGGMAGYAKAHFSKMVPKPQNLSMTDAASVPLSALTAWQGLFDHAKIKAGQTLLVTGAAGPTAIWAVQIGKMVGARVIGTAASEQSFELLKSFGVDQILNYKEVKLSSALKDVGVDVVFDTVGGDTTAQALEILNKDGKLIHIKDRTILDRLGKEAGGRLIFFIVDMDAEQLARIADLIDEGKLKPVVDSVWDFHDVVKAFKKGESGGAHGKIVLLGPDV</sequence>
<organism evidence="2 3">
    <name type="scientific">Aspergillus sydowii CBS 593.65</name>
    <dbReference type="NCBI Taxonomy" id="1036612"/>
    <lineage>
        <taxon>Eukaryota</taxon>
        <taxon>Fungi</taxon>
        <taxon>Dikarya</taxon>
        <taxon>Ascomycota</taxon>
        <taxon>Pezizomycotina</taxon>
        <taxon>Eurotiomycetes</taxon>
        <taxon>Eurotiomycetidae</taxon>
        <taxon>Eurotiales</taxon>
        <taxon>Aspergillaceae</taxon>
        <taxon>Aspergillus</taxon>
        <taxon>Aspergillus subgen. Nidulantes</taxon>
    </lineage>
</organism>
<proteinExistence type="predicted"/>
<dbReference type="InterPro" id="IPR052585">
    <property type="entry name" value="Lipid_raft_assoc_Zn_ADH"/>
</dbReference>
<evidence type="ECO:0000313" key="2">
    <source>
        <dbReference type="EMBL" id="OJJ56539.1"/>
    </source>
</evidence>
<dbReference type="PANTHER" id="PTHR43482:SF1">
    <property type="entry name" value="PROTEIN AST1-RELATED"/>
    <property type="match status" value="1"/>
</dbReference>
<dbReference type="InterPro" id="IPR036291">
    <property type="entry name" value="NAD(P)-bd_dom_sf"/>
</dbReference>
<accession>A0A1L9TAS8</accession>